<proteinExistence type="evidence at transcript level"/>
<keyword evidence="1" id="KW-0732">Signal</keyword>
<feature type="signal peptide" evidence="1">
    <location>
        <begin position="1"/>
        <end position="19"/>
    </location>
</feature>
<feature type="chain" id="PRO_5006042313" evidence="1">
    <location>
        <begin position="20"/>
        <end position="95"/>
    </location>
</feature>
<dbReference type="EMBL" id="KT355859">
    <property type="protein sequence ID" value="ALI59662.1"/>
    <property type="molecule type" value="mRNA"/>
</dbReference>
<reference evidence="2" key="1">
    <citation type="journal article" date="2015" name="PLoS ONE">
        <title>What's in the Gift? Towards a Molecular Dissection of Nuptial Feeding in a Cricket.</title>
        <authorList>
            <person name="Pauchet Y."/>
            <person name="Wielsch N."/>
            <person name="Wilkinson P.A."/>
            <person name="Sakaluk S.K."/>
            <person name="Svatos A."/>
            <person name="Ffrench-Constant R.H."/>
            <person name="Hunt J."/>
            <person name="Heckel D.G."/>
        </authorList>
    </citation>
    <scope>NUCLEOTIDE SEQUENCE</scope>
    <source>
        <tissue evidence="2">Accessory gland</tissue>
    </source>
</reference>
<accession>A0A0P0AJL9</accession>
<evidence type="ECO:0000256" key="1">
    <source>
        <dbReference type="SAM" id="SignalP"/>
    </source>
</evidence>
<protein>
    <submittedName>
        <fullName evidence="2">Spermatophylax protein 2a</fullName>
    </submittedName>
</protein>
<name>A0A0P0AJL9_9ORTH</name>
<organism evidence="2">
    <name type="scientific">Gryllodes sigillatus</name>
    <dbReference type="NCBI Taxonomy" id="13551"/>
    <lineage>
        <taxon>Eukaryota</taxon>
        <taxon>Metazoa</taxon>
        <taxon>Ecdysozoa</taxon>
        <taxon>Arthropoda</taxon>
        <taxon>Hexapoda</taxon>
        <taxon>Insecta</taxon>
        <taxon>Pterygota</taxon>
        <taxon>Neoptera</taxon>
        <taxon>Polyneoptera</taxon>
        <taxon>Orthoptera</taxon>
        <taxon>Ensifera</taxon>
        <taxon>Gryllidea</taxon>
        <taxon>Grylloidea</taxon>
        <taxon>Gryllidae</taxon>
        <taxon>Gryllinae</taxon>
        <taxon>Gryllodes</taxon>
    </lineage>
</organism>
<dbReference type="AlphaFoldDB" id="A0A0P0AJL9"/>
<sequence length="95" mass="10150">MRCVAVLAMLLVVLLGAEATSPSLESLAEKKDQLVQLAQKAWNTAVNVGDKVVDKAADVADVVLGVSEWLSEWLRLISPSNEGGLKRPVNVSSHL</sequence>
<evidence type="ECO:0000313" key="2">
    <source>
        <dbReference type="EMBL" id="ALI59662.1"/>
    </source>
</evidence>